<accession>A0A4Y7J9G8</accession>
<dbReference type="EMBL" id="CM010718">
    <property type="protein sequence ID" value="RZC57784.1"/>
    <property type="molecule type" value="Genomic_DNA"/>
</dbReference>
<dbReference type="Proteomes" id="UP000316621">
    <property type="component" value="Chromosome 4"/>
</dbReference>
<keyword evidence="2" id="KW-1133">Transmembrane helix</keyword>
<dbReference type="AlphaFoldDB" id="A0A4Y7J9G8"/>
<sequence length="279" mass="32721">MDEDKLEKKEGKKTFRSNLKPTVEVLEKLVFTEAQEAVLRKTKFWNFIEAIKQGKVGKAECSKAPRALEFIIRNFDPKELAFKIGDQVFKTDANHLAVIFKMQRIRMSEQDKKLYGPKEDPSLKTYEFYNKYFLEPKRRDEEEKKKDEKKKAGAKEKKRKEKNTGDKLDKKYIVEGIHTAMNEEGTEEDLAKLLLLFMFCTVFFINTGGMYVQYKYLNCLQSIDTINKVSWPDLIHEHLMQSVKAVYETPCSINGCSFYLLLWIFEQMKGINRKDNSDS</sequence>
<protein>
    <submittedName>
        <fullName evidence="3">Uncharacterized protein</fullName>
    </submittedName>
</protein>
<feature type="region of interest" description="Disordered" evidence="1">
    <location>
        <begin position="140"/>
        <end position="163"/>
    </location>
</feature>
<organism evidence="3 4">
    <name type="scientific">Papaver somniferum</name>
    <name type="common">Opium poppy</name>
    <dbReference type="NCBI Taxonomy" id="3469"/>
    <lineage>
        <taxon>Eukaryota</taxon>
        <taxon>Viridiplantae</taxon>
        <taxon>Streptophyta</taxon>
        <taxon>Embryophyta</taxon>
        <taxon>Tracheophyta</taxon>
        <taxon>Spermatophyta</taxon>
        <taxon>Magnoliopsida</taxon>
        <taxon>Ranunculales</taxon>
        <taxon>Papaveraceae</taxon>
        <taxon>Papaveroideae</taxon>
        <taxon>Papaver</taxon>
    </lineage>
</organism>
<gene>
    <name evidence="3" type="ORF">C5167_005083</name>
</gene>
<evidence type="ECO:0000256" key="1">
    <source>
        <dbReference type="SAM" id="MobiDB-lite"/>
    </source>
</evidence>
<dbReference type="Gramene" id="RZC57784">
    <property type="protein sequence ID" value="RZC57784"/>
    <property type="gene ID" value="C5167_005083"/>
</dbReference>
<evidence type="ECO:0000313" key="3">
    <source>
        <dbReference type="EMBL" id="RZC57784.1"/>
    </source>
</evidence>
<keyword evidence="4" id="KW-1185">Reference proteome</keyword>
<feature type="compositionally biased region" description="Basic and acidic residues" evidence="1">
    <location>
        <begin position="140"/>
        <end position="155"/>
    </location>
</feature>
<feature type="transmembrane region" description="Helical" evidence="2">
    <location>
        <begin position="193"/>
        <end position="212"/>
    </location>
</feature>
<evidence type="ECO:0000256" key="2">
    <source>
        <dbReference type="SAM" id="Phobius"/>
    </source>
</evidence>
<dbReference type="STRING" id="3469.A0A4Y7J9G8"/>
<name>A0A4Y7J9G8_PAPSO</name>
<keyword evidence="2" id="KW-0812">Transmembrane</keyword>
<proteinExistence type="predicted"/>
<keyword evidence="2" id="KW-0472">Membrane</keyword>
<feature type="transmembrane region" description="Helical" evidence="2">
    <location>
        <begin position="245"/>
        <end position="265"/>
    </location>
</feature>
<evidence type="ECO:0000313" key="4">
    <source>
        <dbReference type="Proteomes" id="UP000316621"/>
    </source>
</evidence>
<reference evidence="3 4" key="1">
    <citation type="journal article" date="2018" name="Science">
        <title>The opium poppy genome and morphinan production.</title>
        <authorList>
            <person name="Guo L."/>
            <person name="Winzer T."/>
            <person name="Yang X."/>
            <person name="Li Y."/>
            <person name="Ning Z."/>
            <person name="He Z."/>
            <person name="Teodor R."/>
            <person name="Lu Y."/>
            <person name="Bowser T.A."/>
            <person name="Graham I.A."/>
            <person name="Ye K."/>
        </authorList>
    </citation>
    <scope>NUCLEOTIDE SEQUENCE [LARGE SCALE GENOMIC DNA]</scope>
    <source>
        <strain evidence="4">cv. HN1</strain>
        <tissue evidence="3">Leaves</tissue>
    </source>
</reference>